<dbReference type="Proteomes" id="UP001286313">
    <property type="component" value="Unassembled WGS sequence"/>
</dbReference>
<protein>
    <submittedName>
        <fullName evidence="1">Uncharacterized protein</fullName>
    </submittedName>
</protein>
<reference evidence="1" key="1">
    <citation type="submission" date="2023-10" db="EMBL/GenBank/DDBJ databases">
        <title>Genome assemblies of two species of porcelain crab, Petrolisthes cinctipes and Petrolisthes manimaculis (Anomura: Porcellanidae).</title>
        <authorList>
            <person name="Angst P."/>
        </authorList>
    </citation>
    <scope>NUCLEOTIDE SEQUENCE</scope>
    <source>
        <strain evidence="1">PB745_01</strain>
        <tissue evidence="1">Gill</tissue>
    </source>
</reference>
<name>A0AAE1KLI3_PETCI</name>
<dbReference type="EMBL" id="JAWQEG010001935">
    <property type="protein sequence ID" value="KAK3875662.1"/>
    <property type="molecule type" value="Genomic_DNA"/>
</dbReference>
<evidence type="ECO:0000313" key="2">
    <source>
        <dbReference type="Proteomes" id="UP001286313"/>
    </source>
</evidence>
<sequence>MDPVSPTHQTGSCRKMFTVNKHTHYNIWESEAWYQEESYKLESLLGRVEVGDNTISNPLIQVFSATRLSLMNGSIPYLPCKVREYVAKEVEECSRTRAARGASTWITFIGDSNQRLKVHSFLNFLPLGLNYKFYLGKQEVSQADFTLAVAHHDLRPPTFDIIGQRVSVDPIPSLHQTLGPDEGVDGNGPNTVFEPLQNQTPVSYGQAYTNLDELQTNSSVINGTSDTGTKEILLEKDVPLKDYEFRLTLVWAPAGSEMDHPTPRSGRKVNKLLDLASTMVVPDVIVIGFGTWMLIMREFDEELVPFSELDKLSRPLLSALTTLATRTNVLFWPQSRYRWFSYEQGIEEATDSEKWWNTFVYNNQFNNSLPFEDLWLWSILRKTGMWYWDSSVPFNLANIRECQRLSQAGLARISLYKGIGNIQHIIVTNIMWNFNVKDKRFDEDQKQMGRI</sequence>
<gene>
    <name evidence="1" type="ORF">Pcinc_019472</name>
</gene>
<proteinExistence type="predicted"/>
<dbReference type="AlphaFoldDB" id="A0AAE1KLI3"/>
<organism evidence="1 2">
    <name type="scientific">Petrolisthes cinctipes</name>
    <name type="common">Flat porcelain crab</name>
    <dbReference type="NCBI Taxonomy" id="88211"/>
    <lineage>
        <taxon>Eukaryota</taxon>
        <taxon>Metazoa</taxon>
        <taxon>Ecdysozoa</taxon>
        <taxon>Arthropoda</taxon>
        <taxon>Crustacea</taxon>
        <taxon>Multicrustacea</taxon>
        <taxon>Malacostraca</taxon>
        <taxon>Eumalacostraca</taxon>
        <taxon>Eucarida</taxon>
        <taxon>Decapoda</taxon>
        <taxon>Pleocyemata</taxon>
        <taxon>Anomura</taxon>
        <taxon>Galatheoidea</taxon>
        <taxon>Porcellanidae</taxon>
        <taxon>Petrolisthes</taxon>
    </lineage>
</organism>
<accession>A0AAE1KLI3</accession>
<comment type="caution">
    <text evidence="1">The sequence shown here is derived from an EMBL/GenBank/DDBJ whole genome shotgun (WGS) entry which is preliminary data.</text>
</comment>
<evidence type="ECO:0000313" key="1">
    <source>
        <dbReference type="EMBL" id="KAK3875662.1"/>
    </source>
</evidence>
<keyword evidence="2" id="KW-1185">Reference proteome</keyword>